<reference evidence="1 2" key="1">
    <citation type="journal article" date="2016" name="Front. Microbiol.">
        <title>Genomic Resource of Rice Seed Associated Bacteria.</title>
        <authorList>
            <person name="Midha S."/>
            <person name="Bansal K."/>
            <person name="Sharma S."/>
            <person name="Kumar N."/>
            <person name="Patil P.P."/>
            <person name="Chaudhry V."/>
            <person name="Patil P.B."/>
        </authorList>
    </citation>
    <scope>NUCLEOTIDE SEQUENCE [LARGE SCALE GENOMIC DNA]</scope>
    <source>
        <strain evidence="1 2">NS115</strain>
    </source>
</reference>
<dbReference type="EMBL" id="LDRX01000104">
    <property type="protein sequence ID" value="KTS80698.1"/>
    <property type="molecule type" value="Genomic_DNA"/>
</dbReference>
<protein>
    <submittedName>
        <fullName evidence="1">Malonyl CoA-ACP transacylase</fullName>
    </submittedName>
</protein>
<comment type="caution">
    <text evidence="1">The sequence shown here is derived from an EMBL/GenBank/DDBJ whole genome shotgun (WGS) entry which is preliminary data.</text>
</comment>
<evidence type="ECO:0000313" key="2">
    <source>
        <dbReference type="Proteomes" id="UP000074866"/>
    </source>
</evidence>
<gene>
    <name evidence="1" type="ORF">NS115_18760</name>
</gene>
<dbReference type="Proteomes" id="UP000074866">
    <property type="component" value="Unassembled WGS sequence"/>
</dbReference>
<sequence length="784" mass="87766">MIAYLFPGQGAQVKGMGEGLFDEFPELVAQADAVLGYSIQKLCLEDPANQLGQTDFTQPALFVVNALSYLKKIRETGRKPDYVAGHSLGEYNALFAAEAFDFETGLKLVQKRGELMARATGGGMAAVLGLKEEMFREVMEKNKLVELDVANYNSPSQIVISGPKELIEQAKPIFEDAGARNYVVLNVSGAFHSRYMENARQKFEAYAASFEFSKIKIPVISNVHARPYKQLDLRGTLINQIVSPVKWSESIRYLMGKSVTQFIQIGPGNVVAGLVNAIQREAEPLILTEVEDRSEQVQEGMSKDTLRNDEAISEKRQVPITKPDHDVRVSDKQFTAESLGHSEFKQDYGIKYAYLIGSMYKGISSKEMVVKAGKAGMMGFFGAGGVKIDALEETIKYIQKELNHGEAYGMNLIHVPDHPDIENNIVDLYIKYGVRNIEASAFMSITPSLVRYRLKGLRRNAKGNVTPQNRIIAKVSRPEVVEAFLSPAPQNIINKLLAENRISREEAMMGMEIPMVDDLCVEADSGGHTDHAVAYVLVPLMLQMRDEAIRKYKYNKSIRVGAAGGIGTPQAAAAAFILGADFIMTGSINQCTVEAGTSDEVKDLLQQLNIQDTDYAPAGDMFEMGAKVQVMKKGVFFPARANKLYDLYRNYNSIDEIDRETKHYIEEKYFKKSIEQVYEDIKAYYPAEIIEKAERIPKRKMALIFRWYFTYSTRLAINGDKNNRVDYQVHCGPALGAFNQWVKGTVLEDWKNRHVDDIGQKIMVETAEHLNERFKALTASLLTI</sequence>
<accession>A0ACC4ZRI4</accession>
<keyword evidence="2" id="KW-1185">Reference proteome</keyword>
<evidence type="ECO:0000313" key="1">
    <source>
        <dbReference type="EMBL" id="KTS80698.1"/>
    </source>
</evidence>
<organism evidence="1 2">
    <name type="scientific">Paenibacillus jamilae</name>
    <dbReference type="NCBI Taxonomy" id="114136"/>
    <lineage>
        <taxon>Bacteria</taxon>
        <taxon>Bacillati</taxon>
        <taxon>Bacillota</taxon>
        <taxon>Bacilli</taxon>
        <taxon>Bacillales</taxon>
        <taxon>Paenibacillaceae</taxon>
        <taxon>Paenibacillus</taxon>
    </lineage>
</organism>
<name>A0ACC4ZRI4_9BACL</name>
<proteinExistence type="predicted"/>